<evidence type="ECO:0000313" key="1">
    <source>
        <dbReference type="EMBL" id="KAJ6779072.1"/>
    </source>
</evidence>
<accession>A0A9Q0X4D3</accession>
<name>A0A9Q0X4D3_9ROSI</name>
<dbReference type="EMBL" id="JAPFFM010000001">
    <property type="protein sequence ID" value="KAJ6779072.1"/>
    <property type="molecule type" value="Genomic_DNA"/>
</dbReference>
<protein>
    <submittedName>
        <fullName evidence="1">Uncharacterized protein</fullName>
    </submittedName>
</protein>
<gene>
    <name evidence="1" type="ORF">OIU74_002789</name>
</gene>
<dbReference type="Proteomes" id="UP001151752">
    <property type="component" value="Chromosome 16"/>
</dbReference>
<evidence type="ECO:0000313" key="2">
    <source>
        <dbReference type="Proteomes" id="UP001151752"/>
    </source>
</evidence>
<dbReference type="AlphaFoldDB" id="A0A9Q0X4D3"/>
<sequence>MEQSKKAAISFFIKHRKRSKISGSSNGILCISDQHCYPYNFRLNLSIGVFKLPPFSDFTIATVENSFTLLRFGYLQEEDDYKVIRCFRMYDKPFVDIDSYELEDLWRYSIIPSELQAAIFLGNHFLIQKVTSRLGRTGWYLIVPYDMSRRSSRRCQNLAISNYNFIELCSM</sequence>
<organism evidence="1 2">
    <name type="scientific">Salix koriyanagi</name>
    <dbReference type="NCBI Taxonomy" id="2511006"/>
    <lineage>
        <taxon>Eukaryota</taxon>
        <taxon>Viridiplantae</taxon>
        <taxon>Streptophyta</taxon>
        <taxon>Embryophyta</taxon>
        <taxon>Tracheophyta</taxon>
        <taxon>Spermatophyta</taxon>
        <taxon>Magnoliopsida</taxon>
        <taxon>eudicotyledons</taxon>
        <taxon>Gunneridae</taxon>
        <taxon>Pentapetalae</taxon>
        <taxon>rosids</taxon>
        <taxon>fabids</taxon>
        <taxon>Malpighiales</taxon>
        <taxon>Salicaceae</taxon>
        <taxon>Saliceae</taxon>
        <taxon>Salix</taxon>
    </lineage>
</organism>
<keyword evidence="2" id="KW-1185">Reference proteome</keyword>
<comment type="caution">
    <text evidence="1">The sequence shown here is derived from an EMBL/GenBank/DDBJ whole genome shotgun (WGS) entry which is preliminary data.</text>
</comment>
<reference evidence="1" key="2">
    <citation type="journal article" date="2023" name="Int. J. Mol. Sci.">
        <title>De Novo Assembly and Annotation of 11 Diverse Shrub Willow (Salix) Genomes Reveals Novel Gene Organization in Sex-Linked Regions.</title>
        <authorList>
            <person name="Hyden B."/>
            <person name="Feng K."/>
            <person name="Yates T.B."/>
            <person name="Jawdy S."/>
            <person name="Cereghino C."/>
            <person name="Smart L.B."/>
            <person name="Muchero W."/>
        </authorList>
    </citation>
    <scope>NUCLEOTIDE SEQUENCE</scope>
    <source>
        <tissue evidence="1">Shoot tip</tissue>
    </source>
</reference>
<proteinExistence type="predicted"/>
<reference evidence="1" key="1">
    <citation type="submission" date="2022-11" db="EMBL/GenBank/DDBJ databases">
        <authorList>
            <person name="Hyden B.L."/>
            <person name="Feng K."/>
            <person name="Yates T."/>
            <person name="Jawdy S."/>
            <person name="Smart L.B."/>
            <person name="Muchero W."/>
        </authorList>
    </citation>
    <scope>NUCLEOTIDE SEQUENCE</scope>
    <source>
        <tissue evidence="1">Shoot tip</tissue>
    </source>
</reference>